<gene>
    <name evidence="2" type="ORF">LNINA_LOCUS11689</name>
</gene>
<keyword evidence="1" id="KW-0732">Signal</keyword>
<dbReference type="EMBL" id="CAVLEF010000156">
    <property type="protein sequence ID" value="CAK1552658.1"/>
    <property type="molecule type" value="Genomic_DNA"/>
</dbReference>
<reference evidence="2 3" key="1">
    <citation type="submission" date="2023-11" db="EMBL/GenBank/DDBJ databases">
        <authorList>
            <person name="Okamura Y."/>
        </authorList>
    </citation>
    <scope>NUCLEOTIDE SEQUENCE [LARGE SCALE GENOMIC DNA]</scope>
</reference>
<organism evidence="2 3">
    <name type="scientific">Leptosia nina</name>
    <dbReference type="NCBI Taxonomy" id="320188"/>
    <lineage>
        <taxon>Eukaryota</taxon>
        <taxon>Metazoa</taxon>
        <taxon>Ecdysozoa</taxon>
        <taxon>Arthropoda</taxon>
        <taxon>Hexapoda</taxon>
        <taxon>Insecta</taxon>
        <taxon>Pterygota</taxon>
        <taxon>Neoptera</taxon>
        <taxon>Endopterygota</taxon>
        <taxon>Lepidoptera</taxon>
        <taxon>Glossata</taxon>
        <taxon>Ditrysia</taxon>
        <taxon>Papilionoidea</taxon>
        <taxon>Pieridae</taxon>
        <taxon>Pierinae</taxon>
        <taxon>Leptosia</taxon>
    </lineage>
</organism>
<evidence type="ECO:0000256" key="1">
    <source>
        <dbReference type="SAM" id="SignalP"/>
    </source>
</evidence>
<comment type="caution">
    <text evidence="2">The sequence shown here is derived from an EMBL/GenBank/DDBJ whole genome shotgun (WGS) entry which is preliminary data.</text>
</comment>
<protein>
    <recommendedName>
        <fullName evidence="4">MD-2-related lipid-recognition domain-containing protein</fullName>
    </recommendedName>
</protein>
<evidence type="ECO:0000313" key="2">
    <source>
        <dbReference type="EMBL" id="CAK1552658.1"/>
    </source>
</evidence>
<evidence type="ECO:0008006" key="4">
    <source>
        <dbReference type="Google" id="ProtNLM"/>
    </source>
</evidence>
<feature type="signal peptide" evidence="1">
    <location>
        <begin position="1"/>
        <end position="23"/>
    </location>
</feature>
<feature type="chain" id="PRO_5043920299" description="MD-2-related lipid-recognition domain-containing protein" evidence="1">
    <location>
        <begin position="24"/>
        <end position="169"/>
    </location>
</feature>
<sequence length="169" mass="19891">MNIIFKYTFLSLCIVNLLENLNAVEFVMERVEIESINDKYLKNVTATVRKYSRRGNAYFNLCGENLHPWTNNVTISIKFQEFLHNEYRPSFIELNYKWCDFLESPFLNLRKAFGLVCPFVPKYYAVNNISIFTGNIPNFPMKRGRVYIIVGLTEKRETFGSGYLYATFK</sequence>
<evidence type="ECO:0000313" key="3">
    <source>
        <dbReference type="Proteomes" id="UP001497472"/>
    </source>
</evidence>
<accession>A0AAV1JTB0</accession>
<dbReference type="Proteomes" id="UP001497472">
    <property type="component" value="Unassembled WGS sequence"/>
</dbReference>
<proteinExistence type="predicted"/>
<name>A0AAV1JTB0_9NEOP</name>
<dbReference type="AlphaFoldDB" id="A0AAV1JTB0"/>
<keyword evidence="3" id="KW-1185">Reference proteome</keyword>